<evidence type="ECO:0000313" key="3">
    <source>
        <dbReference type="Proteomes" id="UP000215539"/>
    </source>
</evidence>
<evidence type="ECO:0000256" key="1">
    <source>
        <dbReference type="SAM" id="Phobius"/>
    </source>
</evidence>
<keyword evidence="1" id="KW-1133">Transmembrane helix</keyword>
<feature type="transmembrane region" description="Helical" evidence="1">
    <location>
        <begin position="21"/>
        <end position="38"/>
    </location>
</feature>
<dbReference type="Proteomes" id="UP000215539">
    <property type="component" value="Chromosome 1"/>
</dbReference>
<gene>
    <name evidence="2" type="ORF">SAMEA44541418_02171</name>
</gene>
<protein>
    <submittedName>
        <fullName evidence="2">Uncharacterized protein</fullName>
    </submittedName>
</protein>
<proteinExistence type="predicted"/>
<name>A0AAX2H2D7_9FLAO</name>
<organism evidence="2 3">
    <name type="scientific">Capnocytophaga haemolytica</name>
    <dbReference type="NCBI Taxonomy" id="45243"/>
    <lineage>
        <taxon>Bacteria</taxon>
        <taxon>Pseudomonadati</taxon>
        <taxon>Bacteroidota</taxon>
        <taxon>Flavobacteriia</taxon>
        <taxon>Flavobacteriales</taxon>
        <taxon>Flavobacteriaceae</taxon>
        <taxon>Capnocytophaga</taxon>
    </lineage>
</organism>
<keyword evidence="1" id="KW-0472">Membrane</keyword>
<sequence>MYLENMCYFKVQRYVNKWYVYKIKVVKILSLLFSWSFLKLP</sequence>
<dbReference type="EMBL" id="LT906449">
    <property type="protein sequence ID" value="SNV15815.1"/>
    <property type="molecule type" value="Genomic_DNA"/>
</dbReference>
<evidence type="ECO:0000313" key="2">
    <source>
        <dbReference type="EMBL" id="SNV15815.1"/>
    </source>
</evidence>
<reference evidence="2 3" key="1">
    <citation type="submission" date="2017-06" db="EMBL/GenBank/DDBJ databases">
        <authorList>
            <consortium name="Pathogen Informatics"/>
        </authorList>
    </citation>
    <scope>NUCLEOTIDE SEQUENCE [LARGE SCALE GENOMIC DNA]</scope>
    <source>
        <strain evidence="2 3">NCTC12947</strain>
    </source>
</reference>
<dbReference type="AlphaFoldDB" id="A0AAX2H2D7"/>
<accession>A0AAX2H2D7</accession>
<keyword evidence="1" id="KW-0812">Transmembrane</keyword>